<protein>
    <submittedName>
        <fullName evidence="1">Uncharacterized protein</fullName>
    </submittedName>
</protein>
<reference evidence="1" key="1">
    <citation type="submission" date="2020-05" db="EMBL/GenBank/DDBJ databases">
        <authorList>
            <person name="Chiriac C."/>
            <person name="Salcher M."/>
            <person name="Ghai R."/>
            <person name="Kavagutti S V."/>
        </authorList>
    </citation>
    <scope>NUCLEOTIDE SEQUENCE</scope>
</reference>
<accession>A0A6J7WV47</accession>
<proteinExistence type="predicted"/>
<evidence type="ECO:0000313" key="1">
    <source>
        <dbReference type="EMBL" id="CAB5220705.1"/>
    </source>
</evidence>
<sequence length="123" mass="13692">MQPGIPCQFAQRGKGCAIYENRPKDPCVGYSCLWLKDTDIPEWLKPELTNVIIDEDSVNGIPYIRAVEAGSTMSSDVLTWLIKYVKVNNKNLYWEVSGGKHWIGTREFQAAMGAQLGPQVMGG</sequence>
<gene>
    <name evidence="1" type="ORF">UFOVP357_17</name>
</gene>
<organism evidence="1">
    <name type="scientific">uncultured Caudovirales phage</name>
    <dbReference type="NCBI Taxonomy" id="2100421"/>
    <lineage>
        <taxon>Viruses</taxon>
        <taxon>Duplodnaviria</taxon>
        <taxon>Heunggongvirae</taxon>
        <taxon>Uroviricota</taxon>
        <taxon>Caudoviricetes</taxon>
        <taxon>Peduoviridae</taxon>
        <taxon>Maltschvirus</taxon>
        <taxon>Maltschvirus maltsch</taxon>
    </lineage>
</organism>
<name>A0A6J7WV47_9CAUD</name>
<dbReference type="EMBL" id="LR798289">
    <property type="protein sequence ID" value="CAB5220705.1"/>
    <property type="molecule type" value="Genomic_DNA"/>
</dbReference>